<accession>A0A1I6HCV1</accession>
<feature type="domain" description="Cupin type-2" evidence="1">
    <location>
        <begin position="47"/>
        <end position="115"/>
    </location>
</feature>
<organism evidence="2 3">
    <name type="scientific">Halogeometricum limi</name>
    <dbReference type="NCBI Taxonomy" id="555875"/>
    <lineage>
        <taxon>Archaea</taxon>
        <taxon>Methanobacteriati</taxon>
        <taxon>Methanobacteriota</taxon>
        <taxon>Stenosarchaea group</taxon>
        <taxon>Halobacteria</taxon>
        <taxon>Halobacteriales</taxon>
        <taxon>Haloferacaceae</taxon>
        <taxon>Halogeometricum</taxon>
    </lineage>
</organism>
<dbReference type="Proteomes" id="UP000243250">
    <property type="component" value="Unassembled WGS sequence"/>
</dbReference>
<gene>
    <name evidence="2" type="ORF">SAMN04488124_2061</name>
</gene>
<dbReference type="InterPro" id="IPR014710">
    <property type="entry name" value="RmlC-like_jellyroll"/>
</dbReference>
<name>A0A1I6HCV1_9EURY</name>
<evidence type="ECO:0000259" key="1">
    <source>
        <dbReference type="Pfam" id="PF07883"/>
    </source>
</evidence>
<dbReference type="InterPro" id="IPR011051">
    <property type="entry name" value="RmlC_Cupin_sf"/>
</dbReference>
<evidence type="ECO:0000313" key="2">
    <source>
        <dbReference type="EMBL" id="SFR52180.1"/>
    </source>
</evidence>
<dbReference type="OrthoDB" id="307518at2157"/>
<evidence type="ECO:0000313" key="3">
    <source>
        <dbReference type="Proteomes" id="UP000243250"/>
    </source>
</evidence>
<dbReference type="Gene3D" id="2.60.120.10">
    <property type="entry name" value="Jelly Rolls"/>
    <property type="match status" value="1"/>
</dbReference>
<keyword evidence="3" id="KW-1185">Reference proteome</keyword>
<dbReference type="EMBL" id="FOYS01000003">
    <property type="protein sequence ID" value="SFR52180.1"/>
    <property type="molecule type" value="Genomic_DNA"/>
</dbReference>
<dbReference type="PANTHER" id="PTHR36440">
    <property type="entry name" value="PUTATIVE (AFU_ORTHOLOGUE AFUA_8G07350)-RELATED"/>
    <property type="match status" value="1"/>
</dbReference>
<reference evidence="3" key="1">
    <citation type="submission" date="2016-10" db="EMBL/GenBank/DDBJ databases">
        <authorList>
            <person name="Varghese N."/>
            <person name="Submissions S."/>
        </authorList>
    </citation>
    <scope>NUCLEOTIDE SEQUENCE [LARGE SCALE GENOMIC DNA]</scope>
    <source>
        <strain evidence="3">CGMCC 1.8711</strain>
    </source>
</reference>
<dbReference type="STRING" id="555875.SAMN04488124_2061"/>
<dbReference type="Pfam" id="PF07883">
    <property type="entry name" value="Cupin_2"/>
    <property type="match status" value="1"/>
</dbReference>
<proteinExistence type="predicted"/>
<dbReference type="RefSeq" id="WP_089880225.1">
    <property type="nucleotide sequence ID" value="NZ_FOYS01000003.1"/>
</dbReference>
<dbReference type="InterPro" id="IPR013096">
    <property type="entry name" value="Cupin_2"/>
</dbReference>
<dbReference type="AlphaFoldDB" id="A0A1I6HCV1"/>
<dbReference type="PANTHER" id="PTHR36440:SF1">
    <property type="entry name" value="PUTATIVE (AFU_ORTHOLOGUE AFUA_8G07350)-RELATED"/>
    <property type="match status" value="1"/>
</dbReference>
<protein>
    <submittedName>
        <fullName evidence="2">Cupin domain-containing protein</fullName>
    </submittedName>
</protein>
<dbReference type="SUPFAM" id="SSF51182">
    <property type="entry name" value="RmlC-like cupins"/>
    <property type="match status" value="1"/>
</dbReference>
<dbReference type="InterPro" id="IPR053146">
    <property type="entry name" value="QDO-like"/>
</dbReference>
<sequence>MSHDSAFKGSQGVTTESGGKALWSVGALVVVKVDGTQTDGAFSFMEHTAPAGWESPYHVHEGVDEMFYILEGEMECYSGDDGEEVLHAGPGETMFLPRDVPHGFRVVGDDDCRMLIQVAPSGLEEFFAEVGVPAERMETPPPAEPDVAMLTAVAKDYRLEILGPLPK</sequence>